<reference evidence="1" key="2">
    <citation type="submission" date="2020-11" db="EMBL/GenBank/DDBJ databases">
        <authorList>
            <person name="McCartney M.A."/>
            <person name="Auch B."/>
            <person name="Kono T."/>
            <person name="Mallez S."/>
            <person name="Becker A."/>
            <person name="Gohl D.M."/>
            <person name="Silverstein K.A.T."/>
            <person name="Koren S."/>
            <person name="Bechman K.B."/>
            <person name="Herman A."/>
            <person name="Abrahante J.E."/>
            <person name="Garbe J."/>
        </authorList>
    </citation>
    <scope>NUCLEOTIDE SEQUENCE</scope>
    <source>
        <strain evidence="1">Duluth1</strain>
        <tissue evidence="1">Whole animal</tissue>
    </source>
</reference>
<dbReference type="EMBL" id="JAIWYP010000001">
    <property type="protein sequence ID" value="KAH3883314.1"/>
    <property type="molecule type" value="Genomic_DNA"/>
</dbReference>
<evidence type="ECO:0000313" key="1">
    <source>
        <dbReference type="EMBL" id="KAH3883314.1"/>
    </source>
</evidence>
<organism evidence="1 2">
    <name type="scientific">Dreissena polymorpha</name>
    <name type="common">Zebra mussel</name>
    <name type="synonym">Mytilus polymorpha</name>
    <dbReference type="NCBI Taxonomy" id="45954"/>
    <lineage>
        <taxon>Eukaryota</taxon>
        <taxon>Metazoa</taxon>
        <taxon>Spiralia</taxon>
        <taxon>Lophotrochozoa</taxon>
        <taxon>Mollusca</taxon>
        <taxon>Bivalvia</taxon>
        <taxon>Autobranchia</taxon>
        <taxon>Heteroconchia</taxon>
        <taxon>Euheterodonta</taxon>
        <taxon>Imparidentia</taxon>
        <taxon>Neoheterodontei</taxon>
        <taxon>Myida</taxon>
        <taxon>Dreissenoidea</taxon>
        <taxon>Dreissenidae</taxon>
        <taxon>Dreissena</taxon>
    </lineage>
</organism>
<proteinExistence type="predicted"/>
<dbReference type="AlphaFoldDB" id="A0A9D4MX30"/>
<keyword evidence="2" id="KW-1185">Reference proteome</keyword>
<accession>A0A9D4MX30</accession>
<reference evidence="1" key="1">
    <citation type="journal article" date="2019" name="bioRxiv">
        <title>The Genome of the Zebra Mussel, Dreissena polymorpha: A Resource for Invasive Species Research.</title>
        <authorList>
            <person name="McCartney M.A."/>
            <person name="Auch B."/>
            <person name="Kono T."/>
            <person name="Mallez S."/>
            <person name="Zhang Y."/>
            <person name="Obille A."/>
            <person name="Becker A."/>
            <person name="Abrahante J.E."/>
            <person name="Garbe J."/>
            <person name="Badalamenti J.P."/>
            <person name="Herman A."/>
            <person name="Mangelson H."/>
            <person name="Liachko I."/>
            <person name="Sullivan S."/>
            <person name="Sone E.D."/>
            <person name="Koren S."/>
            <person name="Silverstein K.A.T."/>
            <person name="Beckman K.B."/>
            <person name="Gohl D.M."/>
        </authorList>
    </citation>
    <scope>NUCLEOTIDE SEQUENCE</scope>
    <source>
        <strain evidence="1">Duluth1</strain>
        <tissue evidence="1">Whole animal</tissue>
    </source>
</reference>
<name>A0A9D4MX30_DREPO</name>
<gene>
    <name evidence="1" type="ORF">DPMN_007268</name>
</gene>
<comment type="caution">
    <text evidence="1">The sequence shown here is derived from an EMBL/GenBank/DDBJ whole genome shotgun (WGS) entry which is preliminary data.</text>
</comment>
<evidence type="ECO:0000313" key="2">
    <source>
        <dbReference type="Proteomes" id="UP000828390"/>
    </source>
</evidence>
<dbReference type="Proteomes" id="UP000828390">
    <property type="component" value="Unassembled WGS sequence"/>
</dbReference>
<sequence length="90" mass="9933">MVAMAIFILASAVLVPSFDRIAPKYLKVVTSFSFSPFMVMSALRADLHPVCSSYFIESVGEILKFTAGAIHEVNVISEYQVTDRSSPDRD</sequence>
<protein>
    <submittedName>
        <fullName evidence="1">Uncharacterized protein</fullName>
    </submittedName>
</protein>